<dbReference type="GO" id="GO:0000062">
    <property type="term" value="F:fatty-acyl-CoA binding"/>
    <property type="evidence" value="ECO:0007669"/>
    <property type="project" value="InterPro"/>
</dbReference>
<accession>A0A922IBG7</accession>
<sequence>MNRNLGILAKYFGNSLIRNQKCFISNRNYLPSLMKAQQISYANIHDLTKRKFSSSSSSSSHQDQIEKDFQTAIANFPKIINADNDTKLRLIALCKQGSIGPCTGDKPSMFSASEKATYQAWKSLGEMSQDDAKKEYIEVVNKLLNENPDKSTKQKEPELVFEERDQVYWIKLNRPKQYNALTPEMYRGLIDALKRSAEDPGIKFTVITGNGPYFSSGNDLNNFPRAIEEFDGDIPKAMDVSRALCQEFVSAFIDFPKMLIGAINGPCFGIMFTTLGLYDCVIATEKVFFTCPFSSLGQSPEGCSTHTFPQIFGPSLASELLYFNYRMPAEEAHRLGLVSRIVPSDKLQNHLEEWLYSEKGLVKTCYPNSMFNAKGIVRNEETRLKLHEINKVECDFLQQSWASEECADALQKFYSRK</sequence>
<evidence type="ECO:0000313" key="6">
    <source>
        <dbReference type="EMBL" id="KAH9526995.1"/>
    </source>
</evidence>
<dbReference type="Proteomes" id="UP000828236">
    <property type="component" value="Unassembled WGS sequence"/>
</dbReference>
<reference evidence="6" key="4">
    <citation type="journal article" date="2022" name="Res Sq">
        <title>Comparative Genomics Reveals Insights into the Divergent Evolution of Astigmatic Mites and Household Pest Adaptations.</title>
        <authorList>
            <person name="Xiong Q."/>
            <person name="Wan A.T.-Y."/>
            <person name="Liu X.-Y."/>
            <person name="Fung C.S.-H."/>
            <person name="Xiao X."/>
            <person name="Malainual N."/>
            <person name="Hou J."/>
            <person name="Wang L."/>
            <person name="Wang M."/>
            <person name="Yang K."/>
            <person name="Cui Y."/>
            <person name="Leung E."/>
            <person name="Nong W."/>
            <person name="Shin S.-K."/>
            <person name="Au S."/>
            <person name="Jeong K.Y."/>
            <person name="Chew F.T."/>
            <person name="Hui J."/>
            <person name="Leung T.F."/>
            <person name="Tungtrongchitr A."/>
            <person name="Zhong N."/>
            <person name="Liu Z."/>
            <person name="Tsui S."/>
        </authorList>
    </citation>
    <scope>NUCLEOTIDE SEQUENCE</scope>
    <source>
        <strain evidence="6">Derf</strain>
        <tissue evidence="6">Whole organism</tissue>
    </source>
</reference>
<keyword evidence="2" id="KW-0576">Peroxisome</keyword>
<dbReference type="InterPro" id="IPR000582">
    <property type="entry name" value="Acyl-CoA-binding_protein"/>
</dbReference>
<dbReference type="Gene3D" id="3.90.226.10">
    <property type="entry name" value="2-enoyl-CoA Hydratase, Chain A, domain 1"/>
    <property type="match status" value="1"/>
</dbReference>
<dbReference type="EMBL" id="ASGP02000001">
    <property type="protein sequence ID" value="KAH9526995.1"/>
    <property type="molecule type" value="Genomic_DNA"/>
</dbReference>
<dbReference type="Proteomes" id="UP000790347">
    <property type="component" value="Unassembled WGS sequence"/>
</dbReference>
<reference evidence="5" key="3">
    <citation type="journal article" date="2021" name="World Allergy Organ. J.">
        <title>Chromosome-level assembly of Dermatophagoides farinae genome and transcriptome reveals two novel allergens Der f 37 and Der f 39.</title>
        <authorList>
            <person name="Chen J."/>
            <person name="Cai Z."/>
            <person name="Fan D."/>
            <person name="Hu J."/>
            <person name="Hou Y."/>
            <person name="He Y."/>
            <person name="Zhang Z."/>
            <person name="Zhao Z."/>
            <person name="Gao P."/>
            <person name="Hu W."/>
            <person name="Sun J."/>
            <person name="Li J."/>
            <person name="Ji K."/>
        </authorList>
    </citation>
    <scope>NUCLEOTIDE SEQUENCE</scope>
    <source>
        <strain evidence="5">JKM2019</strain>
    </source>
</reference>
<name>A0A922IBG7_DERFA</name>
<dbReference type="EMBL" id="SDOV01000004">
    <property type="protein sequence ID" value="KAH7641250.1"/>
    <property type="molecule type" value="Genomic_DNA"/>
</dbReference>
<dbReference type="Pfam" id="PF00378">
    <property type="entry name" value="ECH_1"/>
    <property type="match status" value="1"/>
</dbReference>
<dbReference type="InterPro" id="IPR001753">
    <property type="entry name" value="Enoyl-CoA_hydra/iso"/>
</dbReference>
<dbReference type="Gene3D" id="1.10.12.10">
    <property type="entry name" value="Lyase 2-enoyl-coa Hydratase, Chain A, domain 2"/>
    <property type="match status" value="1"/>
</dbReference>
<reference evidence="6" key="1">
    <citation type="submission" date="2013-05" db="EMBL/GenBank/DDBJ databases">
        <authorList>
            <person name="Yim A.K.Y."/>
            <person name="Chan T.F."/>
            <person name="Ji K.M."/>
            <person name="Liu X.Y."/>
            <person name="Zhou J.W."/>
            <person name="Li R.Q."/>
            <person name="Yang K.Y."/>
            <person name="Li J."/>
            <person name="Li M."/>
            <person name="Law P.T.W."/>
            <person name="Wu Y.L."/>
            <person name="Cai Z.L."/>
            <person name="Qin H."/>
            <person name="Bao Y."/>
            <person name="Leung R.K.K."/>
            <person name="Ng P.K.S."/>
            <person name="Zou J."/>
            <person name="Zhong X.J."/>
            <person name="Ran P.X."/>
            <person name="Zhong N.S."/>
            <person name="Liu Z.G."/>
            <person name="Tsui S.K.W."/>
        </authorList>
    </citation>
    <scope>NUCLEOTIDE SEQUENCE</scope>
    <source>
        <strain evidence="6">Derf</strain>
        <tissue evidence="6">Whole organism</tissue>
    </source>
</reference>
<keyword evidence="7" id="KW-1185">Reference proteome</keyword>
<dbReference type="InterPro" id="IPR029045">
    <property type="entry name" value="ClpP/crotonase-like_dom_sf"/>
</dbReference>
<keyword evidence="3 6" id="KW-0413">Isomerase</keyword>
<dbReference type="Pfam" id="PF00887">
    <property type="entry name" value="ACBP"/>
    <property type="match status" value="1"/>
</dbReference>
<dbReference type="InterPro" id="IPR014352">
    <property type="entry name" value="FERM/acyl-CoA-bd_prot_sf"/>
</dbReference>
<dbReference type="OrthoDB" id="409763at2759"/>
<dbReference type="PROSITE" id="PS51228">
    <property type="entry name" value="ACB_2"/>
    <property type="match status" value="1"/>
</dbReference>
<dbReference type="PANTHER" id="PTHR43684">
    <property type="match status" value="1"/>
</dbReference>
<evidence type="ECO:0000313" key="7">
    <source>
        <dbReference type="Proteomes" id="UP000790347"/>
    </source>
</evidence>
<gene>
    <name evidence="6" type="primary">ECI2</name>
    <name evidence="6" type="ORF">DERF_001045</name>
    <name evidence="5" type="ORF">HUG17_4294</name>
</gene>
<dbReference type="PRINTS" id="PR00689">
    <property type="entry name" value="ACOABINDINGP"/>
</dbReference>
<evidence type="ECO:0000259" key="4">
    <source>
        <dbReference type="PROSITE" id="PS51228"/>
    </source>
</evidence>
<protein>
    <submittedName>
        <fullName evidence="5 6">Enoyl-coa delta isomerase 2</fullName>
    </submittedName>
</protein>
<feature type="domain" description="ACB" evidence="4">
    <location>
        <begin position="65"/>
        <end position="149"/>
    </location>
</feature>
<dbReference type="PANTHER" id="PTHR43684:SF1">
    <property type="entry name" value="ENOYL-COA DELTA ISOMERASE 2"/>
    <property type="match status" value="1"/>
</dbReference>
<dbReference type="SUPFAM" id="SSF52096">
    <property type="entry name" value="ClpP/crotonase"/>
    <property type="match status" value="1"/>
</dbReference>
<reference evidence="5" key="2">
    <citation type="submission" date="2020-06" db="EMBL/GenBank/DDBJ databases">
        <authorList>
            <person name="Ji K."/>
            <person name="Li J."/>
        </authorList>
    </citation>
    <scope>NUCLEOTIDE SEQUENCE</scope>
    <source>
        <strain evidence="5">JKM2019</strain>
        <tissue evidence="5">Whole body</tissue>
    </source>
</reference>
<evidence type="ECO:0000256" key="3">
    <source>
        <dbReference type="ARBA" id="ARBA00023235"/>
    </source>
</evidence>
<dbReference type="SUPFAM" id="SSF47027">
    <property type="entry name" value="Acyl-CoA binding protein"/>
    <property type="match status" value="1"/>
</dbReference>
<dbReference type="GO" id="GO:0005777">
    <property type="term" value="C:peroxisome"/>
    <property type="evidence" value="ECO:0007669"/>
    <property type="project" value="UniProtKB-SubCell"/>
</dbReference>
<dbReference type="Gene3D" id="1.20.80.10">
    <property type="match status" value="1"/>
</dbReference>
<organism evidence="6 7">
    <name type="scientific">Dermatophagoides farinae</name>
    <name type="common">American house dust mite</name>
    <dbReference type="NCBI Taxonomy" id="6954"/>
    <lineage>
        <taxon>Eukaryota</taxon>
        <taxon>Metazoa</taxon>
        <taxon>Ecdysozoa</taxon>
        <taxon>Arthropoda</taxon>
        <taxon>Chelicerata</taxon>
        <taxon>Arachnida</taxon>
        <taxon>Acari</taxon>
        <taxon>Acariformes</taxon>
        <taxon>Sarcoptiformes</taxon>
        <taxon>Astigmata</taxon>
        <taxon>Psoroptidia</taxon>
        <taxon>Analgoidea</taxon>
        <taxon>Pyroglyphidae</taxon>
        <taxon>Dermatophagoidinae</taxon>
        <taxon>Dermatophagoides</taxon>
    </lineage>
</organism>
<evidence type="ECO:0000256" key="1">
    <source>
        <dbReference type="ARBA" id="ARBA00004275"/>
    </source>
</evidence>
<dbReference type="GO" id="GO:0004165">
    <property type="term" value="F:delta(3)-delta(2)-enoyl-CoA isomerase activity"/>
    <property type="evidence" value="ECO:0007669"/>
    <property type="project" value="UniProtKB-ARBA"/>
</dbReference>
<comment type="caution">
    <text evidence="6">The sequence shown here is derived from an EMBL/GenBank/DDBJ whole genome shotgun (WGS) entry which is preliminary data.</text>
</comment>
<comment type="subcellular location">
    <subcellularLocation>
        <location evidence="1">Peroxisome</location>
    </subcellularLocation>
</comment>
<dbReference type="InterPro" id="IPR014748">
    <property type="entry name" value="Enoyl-CoA_hydra_C"/>
</dbReference>
<dbReference type="InterPro" id="IPR035984">
    <property type="entry name" value="Acyl-CoA-binding_sf"/>
</dbReference>
<dbReference type="CDD" id="cd06558">
    <property type="entry name" value="crotonase-like"/>
    <property type="match status" value="1"/>
</dbReference>
<evidence type="ECO:0000313" key="5">
    <source>
        <dbReference type="EMBL" id="KAH7641250.1"/>
    </source>
</evidence>
<proteinExistence type="predicted"/>
<dbReference type="AlphaFoldDB" id="A0A922IBG7"/>
<dbReference type="InterPro" id="IPR051053">
    <property type="entry name" value="ECH/Chromodomain_protein"/>
</dbReference>
<evidence type="ECO:0000256" key="2">
    <source>
        <dbReference type="ARBA" id="ARBA00023140"/>
    </source>
</evidence>